<evidence type="ECO:0000256" key="1">
    <source>
        <dbReference type="SAM" id="MobiDB-lite"/>
    </source>
</evidence>
<proteinExistence type="predicted"/>
<feature type="compositionally biased region" description="Basic and acidic residues" evidence="1">
    <location>
        <begin position="48"/>
        <end position="58"/>
    </location>
</feature>
<feature type="region of interest" description="Disordered" evidence="1">
    <location>
        <begin position="1"/>
        <end position="103"/>
    </location>
</feature>
<keyword evidence="2" id="KW-0812">Transmembrane</keyword>
<organism evidence="3 4">
    <name type="scientific">Streptomyces cyaneofuscatus</name>
    <dbReference type="NCBI Taxonomy" id="66883"/>
    <lineage>
        <taxon>Bacteria</taxon>
        <taxon>Bacillati</taxon>
        <taxon>Actinomycetota</taxon>
        <taxon>Actinomycetes</taxon>
        <taxon>Kitasatosporales</taxon>
        <taxon>Streptomycetaceae</taxon>
        <taxon>Streptomyces</taxon>
    </lineage>
</organism>
<feature type="transmembrane region" description="Helical" evidence="2">
    <location>
        <begin position="164"/>
        <end position="182"/>
    </location>
</feature>
<accession>A0ABZ1F5J0</accession>
<dbReference type="RefSeq" id="WP_326702406.1">
    <property type="nucleotide sequence ID" value="NZ_CP109083.1"/>
</dbReference>
<name>A0ABZ1F5J0_9ACTN</name>
<feature type="transmembrane region" description="Helical" evidence="2">
    <location>
        <begin position="109"/>
        <end position="129"/>
    </location>
</feature>
<reference evidence="3 4" key="1">
    <citation type="submission" date="2022-10" db="EMBL/GenBank/DDBJ databases">
        <title>The complete genomes of actinobacterial strains from the NBC collection.</title>
        <authorList>
            <person name="Joergensen T.S."/>
            <person name="Alvarez Arevalo M."/>
            <person name="Sterndorff E.B."/>
            <person name="Faurdal D."/>
            <person name="Vuksanovic O."/>
            <person name="Mourched A.-S."/>
            <person name="Charusanti P."/>
            <person name="Shaw S."/>
            <person name="Blin K."/>
            <person name="Weber T."/>
        </authorList>
    </citation>
    <scope>NUCLEOTIDE SEQUENCE [LARGE SCALE GENOMIC DNA]</scope>
    <source>
        <strain evidence="3 4">NBC 01792</strain>
    </source>
</reference>
<feature type="transmembrane region" description="Helical" evidence="2">
    <location>
        <begin position="135"/>
        <end position="152"/>
    </location>
</feature>
<evidence type="ECO:0000313" key="4">
    <source>
        <dbReference type="Proteomes" id="UP001356428"/>
    </source>
</evidence>
<dbReference type="Proteomes" id="UP001356428">
    <property type="component" value="Chromosome"/>
</dbReference>
<feature type="compositionally biased region" description="Acidic residues" evidence="1">
    <location>
        <begin position="37"/>
        <end position="47"/>
    </location>
</feature>
<evidence type="ECO:0000256" key="2">
    <source>
        <dbReference type="SAM" id="Phobius"/>
    </source>
</evidence>
<evidence type="ECO:0000313" key="3">
    <source>
        <dbReference type="EMBL" id="WSB11647.1"/>
    </source>
</evidence>
<gene>
    <name evidence="3" type="ORF">OG849_32490</name>
</gene>
<feature type="compositionally biased region" description="Basic and acidic residues" evidence="1">
    <location>
        <begin position="7"/>
        <end position="21"/>
    </location>
</feature>
<keyword evidence="2" id="KW-1133">Transmembrane helix</keyword>
<evidence type="ECO:0008006" key="5">
    <source>
        <dbReference type="Google" id="ProtNLM"/>
    </source>
</evidence>
<dbReference type="EMBL" id="CP109083">
    <property type="protein sequence ID" value="WSB11647.1"/>
    <property type="molecule type" value="Genomic_DNA"/>
</dbReference>
<sequence>MSTSDQDQDRDQRKGRDRETDTPIAGTATADPVEDAHDSEDAEDAEDSKESKESKDTETAAASRPGAATEPEPKPEPESEPEPKPEPESESESESQPARRLTPRQARRLRIVLSSVGMVAMGVVLALRIASRSSVLVVGVYGLALILCGLVIELSRNGRTRLGSWLLGAGLVAAVGADWLLLP</sequence>
<keyword evidence="4" id="KW-1185">Reference proteome</keyword>
<protein>
    <recommendedName>
        <fullName evidence="5">Cytochrome d ubiquinol oxidase subunit II</fullName>
    </recommendedName>
</protein>
<feature type="compositionally biased region" description="Basic and acidic residues" evidence="1">
    <location>
        <begin position="71"/>
        <end position="87"/>
    </location>
</feature>
<keyword evidence="2" id="KW-0472">Membrane</keyword>